<reference evidence="1" key="2">
    <citation type="submission" date="2021-04" db="EMBL/GenBank/DDBJ databases">
        <authorList>
            <person name="Gilroy R."/>
        </authorList>
    </citation>
    <scope>NUCLEOTIDE SEQUENCE</scope>
    <source>
        <strain evidence="1">B3-3758</strain>
    </source>
</reference>
<dbReference type="Proteomes" id="UP000824236">
    <property type="component" value="Unassembled WGS sequence"/>
</dbReference>
<feature type="non-terminal residue" evidence="1">
    <location>
        <position position="314"/>
    </location>
</feature>
<organism evidence="1 2">
    <name type="scientific">Candidatus Bacteroides intestinipullorum</name>
    <dbReference type="NCBI Taxonomy" id="2838471"/>
    <lineage>
        <taxon>Bacteria</taxon>
        <taxon>Pseudomonadati</taxon>
        <taxon>Bacteroidota</taxon>
        <taxon>Bacteroidia</taxon>
        <taxon>Bacteroidales</taxon>
        <taxon>Bacteroidaceae</taxon>
        <taxon>Bacteroides</taxon>
    </lineage>
</organism>
<dbReference type="Pfam" id="PF04170">
    <property type="entry name" value="NlpE"/>
    <property type="match status" value="1"/>
</dbReference>
<dbReference type="EMBL" id="JAHLFO010000013">
    <property type="protein sequence ID" value="MBU3813139.1"/>
    <property type="molecule type" value="Genomic_DNA"/>
</dbReference>
<proteinExistence type="predicted"/>
<comment type="caution">
    <text evidence="1">The sequence shown here is derived from an EMBL/GenBank/DDBJ whole genome shotgun (WGS) entry which is preliminary data.</text>
</comment>
<dbReference type="InterPro" id="IPR007298">
    <property type="entry name" value="Cu-R_lipoprotein_NlpE"/>
</dbReference>
<accession>A0A9E2KF43</accession>
<reference evidence="1" key="1">
    <citation type="journal article" date="2021" name="PeerJ">
        <title>Extensive microbial diversity within the chicken gut microbiome revealed by metagenomics and culture.</title>
        <authorList>
            <person name="Gilroy R."/>
            <person name="Ravi A."/>
            <person name="Getino M."/>
            <person name="Pursley I."/>
            <person name="Horton D.L."/>
            <person name="Alikhan N.F."/>
            <person name="Baker D."/>
            <person name="Gharbi K."/>
            <person name="Hall N."/>
            <person name="Watson M."/>
            <person name="Adriaenssens E.M."/>
            <person name="Foster-Nyarko E."/>
            <person name="Jarju S."/>
            <person name="Secka A."/>
            <person name="Antonio M."/>
            <person name="Oren A."/>
            <person name="Chaudhuri R.R."/>
            <person name="La Ragione R."/>
            <person name="Hildebrand F."/>
            <person name="Pallen M.J."/>
        </authorList>
    </citation>
    <scope>NUCLEOTIDE SEQUENCE</scope>
    <source>
        <strain evidence="1">B3-3758</strain>
    </source>
</reference>
<gene>
    <name evidence="1" type="ORF">H9791_01330</name>
</gene>
<evidence type="ECO:0000313" key="1">
    <source>
        <dbReference type="EMBL" id="MBU3813139.1"/>
    </source>
</evidence>
<dbReference type="PROSITE" id="PS51257">
    <property type="entry name" value="PROKAR_LIPOPROTEIN"/>
    <property type="match status" value="1"/>
</dbReference>
<dbReference type="Gene3D" id="2.40.128.640">
    <property type="match status" value="1"/>
</dbReference>
<protein>
    <submittedName>
        <fullName evidence="1">Copper resistance protein NlpE</fullName>
    </submittedName>
</protein>
<dbReference type="AlphaFoldDB" id="A0A9E2KF43"/>
<name>A0A9E2KF43_9BACE</name>
<sequence>MKNLFWMLVGTLLAGCAGSMGKGNVRGIVTDATMNTVTVVSVDNGDTLSFSTMNADRTEAQGLRLGDTLEVSYSGKYQPGMEAMRLVVYPAALVGADRDEHGCIGSAGYTWSEVRKDCIRLFEDGIRTEAVDGSGQVMYVVFSPDSLKAELFSSESEGSEVLERRALPSGGHVWNVEDDDTKNLRYTDGAWTISRRGKLIFSQPKADNNATLGAWQELHYEGLLPAADCPGIRYTLTLRHREHSGDGTFQLQMTYLEAEDGKDVTFSYTGRRLTLRGIPSDADATVWQLLVDGKEKEVFNFLCEDDQMLTLLNK</sequence>
<evidence type="ECO:0000313" key="2">
    <source>
        <dbReference type="Proteomes" id="UP000824236"/>
    </source>
</evidence>